<keyword evidence="1" id="KW-0812">Transmembrane</keyword>
<dbReference type="RefSeq" id="WP_345102361.1">
    <property type="nucleotide sequence ID" value="NZ_BAABCV010000004.1"/>
</dbReference>
<evidence type="ECO:0000313" key="3">
    <source>
        <dbReference type="Proteomes" id="UP001500841"/>
    </source>
</evidence>
<evidence type="ECO:0000313" key="2">
    <source>
        <dbReference type="EMBL" id="GAA4093299.1"/>
    </source>
</evidence>
<keyword evidence="1" id="KW-0472">Membrane</keyword>
<comment type="caution">
    <text evidence="2">The sequence shown here is derived from an EMBL/GenBank/DDBJ whole genome shotgun (WGS) entry which is preliminary data.</text>
</comment>
<sequence>MDVNLYLILGAIAIVAIIFINHRNQKRKVKTMLEDAGGTQLIFLTKAVEKKYKALAEILYEGGMEPVGPNTGTTQRDILVQQLQKLEHAYAAKKISLRTYDDHLFTLLEKANKLTVVA</sequence>
<keyword evidence="1" id="KW-1133">Transmembrane helix</keyword>
<reference evidence="3" key="1">
    <citation type="journal article" date="2019" name="Int. J. Syst. Evol. Microbiol.">
        <title>The Global Catalogue of Microorganisms (GCM) 10K type strain sequencing project: providing services to taxonomists for standard genome sequencing and annotation.</title>
        <authorList>
            <consortium name="The Broad Institute Genomics Platform"/>
            <consortium name="The Broad Institute Genome Sequencing Center for Infectious Disease"/>
            <person name="Wu L."/>
            <person name="Ma J."/>
        </authorList>
    </citation>
    <scope>NUCLEOTIDE SEQUENCE [LARGE SCALE GENOMIC DNA]</scope>
    <source>
        <strain evidence="3">JCM 17085</strain>
    </source>
</reference>
<dbReference type="Proteomes" id="UP001500841">
    <property type="component" value="Unassembled WGS sequence"/>
</dbReference>
<keyword evidence="3" id="KW-1185">Reference proteome</keyword>
<dbReference type="EMBL" id="BAABCV010000004">
    <property type="protein sequence ID" value="GAA4093299.1"/>
    <property type="molecule type" value="Genomic_DNA"/>
</dbReference>
<feature type="transmembrane region" description="Helical" evidence="1">
    <location>
        <begin position="6"/>
        <end position="22"/>
    </location>
</feature>
<evidence type="ECO:0000256" key="1">
    <source>
        <dbReference type="SAM" id="Phobius"/>
    </source>
</evidence>
<organism evidence="2 3">
    <name type="scientific">Mucilaginibacter panaciglaebae</name>
    <dbReference type="NCBI Taxonomy" id="502331"/>
    <lineage>
        <taxon>Bacteria</taxon>
        <taxon>Pseudomonadati</taxon>
        <taxon>Bacteroidota</taxon>
        <taxon>Sphingobacteriia</taxon>
        <taxon>Sphingobacteriales</taxon>
        <taxon>Sphingobacteriaceae</taxon>
        <taxon>Mucilaginibacter</taxon>
    </lineage>
</organism>
<protein>
    <submittedName>
        <fullName evidence="2">Uncharacterized protein</fullName>
    </submittedName>
</protein>
<accession>A0ABP7WNV9</accession>
<proteinExistence type="predicted"/>
<gene>
    <name evidence="2" type="ORF">GCM10022392_14670</name>
</gene>
<name>A0ABP7WNV9_9SPHI</name>